<protein>
    <submittedName>
        <fullName evidence="1">Uncharacterized protein</fullName>
    </submittedName>
</protein>
<dbReference type="Proteomes" id="UP000271889">
    <property type="component" value="Unassembled WGS sequence"/>
</dbReference>
<dbReference type="AlphaFoldDB" id="A0A3P6V0X5"/>
<dbReference type="EMBL" id="UYRV01029453">
    <property type="protein sequence ID" value="VDK83581.1"/>
    <property type="molecule type" value="Genomic_DNA"/>
</dbReference>
<sequence length="107" mass="11853">MGSMGGSVFIYDTHELKQLAAFKETHGIFVTAVEFLDRTASDVLSLIPQPNKDRPRLVAGPGSIARASIISLSADQTIQVSFIVELWCLHCTYCLFIIQVYNDVSFK</sequence>
<accession>A0A3P6V0X5</accession>
<keyword evidence="2" id="KW-1185">Reference proteome</keyword>
<reference evidence="1 2" key="1">
    <citation type="submission" date="2018-11" db="EMBL/GenBank/DDBJ databases">
        <authorList>
            <consortium name="Pathogen Informatics"/>
        </authorList>
    </citation>
    <scope>NUCLEOTIDE SEQUENCE [LARGE SCALE GENOMIC DNA]</scope>
</reference>
<gene>
    <name evidence="1" type="ORF">CGOC_LOCUS8157</name>
</gene>
<name>A0A3P6V0X5_CYLGO</name>
<evidence type="ECO:0000313" key="1">
    <source>
        <dbReference type="EMBL" id="VDK83581.1"/>
    </source>
</evidence>
<proteinExistence type="predicted"/>
<dbReference type="OrthoDB" id="2013972at2759"/>
<dbReference type="Gene3D" id="2.130.10.10">
    <property type="entry name" value="YVTN repeat-like/Quinoprotein amine dehydrogenase"/>
    <property type="match status" value="1"/>
</dbReference>
<evidence type="ECO:0000313" key="2">
    <source>
        <dbReference type="Proteomes" id="UP000271889"/>
    </source>
</evidence>
<organism evidence="1 2">
    <name type="scientific">Cylicostephanus goldi</name>
    <name type="common">Nematode worm</name>
    <dbReference type="NCBI Taxonomy" id="71465"/>
    <lineage>
        <taxon>Eukaryota</taxon>
        <taxon>Metazoa</taxon>
        <taxon>Ecdysozoa</taxon>
        <taxon>Nematoda</taxon>
        <taxon>Chromadorea</taxon>
        <taxon>Rhabditida</taxon>
        <taxon>Rhabditina</taxon>
        <taxon>Rhabditomorpha</taxon>
        <taxon>Strongyloidea</taxon>
        <taxon>Strongylidae</taxon>
        <taxon>Cylicostephanus</taxon>
    </lineage>
</organism>
<dbReference type="InterPro" id="IPR015943">
    <property type="entry name" value="WD40/YVTN_repeat-like_dom_sf"/>
</dbReference>